<dbReference type="Pfam" id="PF11051">
    <property type="entry name" value="Mannosyl_trans3"/>
    <property type="match status" value="2"/>
</dbReference>
<dbReference type="RefSeq" id="WP_183879374.1">
    <property type="nucleotide sequence ID" value="NZ_JACHCD010000002.1"/>
</dbReference>
<dbReference type="SUPFAM" id="SSF53448">
    <property type="entry name" value="Nucleotide-diphospho-sugar transferases"/>
    <property type="match status" value="1"/>
</dbReference>
<evidence type="ECO:0000256" key="4">
    <source>
        <dbReference type="ARBA" id="ARBA00022692"/>
    </source>
</evidence>
<dbReference type="AlphaFoldDB" id="A0A7W8ZJ91"/>
<dbReference type="InterPro" id="IPR029044">
    <property type="entry name" value="Nucleotide-diphossugar_trans"/>
</dbReference>
<evidence type="ECO:0000256" key="5">
    <source>
        <dbReference type="ARBA" id="ARBA00022968"/>
    </source>
</evidence>
<comment type="caution">
    <text evidence="10">The sequence shown here is derived from an EMBL/GenBank/DDBJ whole genome shotgun (WGS) entry which is preliminary data.</text>
</comment>
<keyword evidence="5" id="KW-0735">Signal-anchor</keyword>
<evidence type="ECO:0000256" key="6">
    <source>
        <dbReference type="ARBA" id="ARBA00022989"/>
    </source>
</evidence>
<comment type="subcellular location">
    <subcellularLocation>
        <location evidence="9">Endomembrane system</location>
        <topology evidence="9">Single-pass membrane protein</topology>
    </subcellularLocation>
    <subcellularLocation>
        <location evidence="1">Golgi apparatus membrane</location>
    </subcellularLocation>
    <subcellularLocation>
        <location evidence="2">Membrane</location>
        <topology evidence="2">Single-pass type II membrane protein</topology>
    </subcellularLocation>
</comment>
<protein>
    <submittedName>
        <fullName evidence="10">Alpha 1,2-mannosyltransferase</fullName>
        <ecNumber evidence="10">2.4.1.-</ecNumber>
    </submittedName>
</protein>
<keyword evidence="7" id="KW-0333">Golgi apparatus</keyword>
<evidence type="ECO:0000256" key="3">
    <source>
        <dbReference type="ARBA" id="ARBA00022679"/>
    </source>
</evidence>
<dbReference type="GO" id="GO:0046354">
    <property type="term" value="P:mannan biosynthetic process"/>
    <property type="evidence" value="ECO:0007669"/>
    <property type="project" value="TreeGrafter"/>
</dbReference>
<organism evidence="10 11">
    <name type="scientific">Pedobacter cryoconitis</name>
    <dbReference type="NCBI Taxonomy" id="188932"/>
    <lineage>
        <taxon>Bacteria</taxon>
        <taxon>Pseudomonadati</taxon>
        <taxon>Bacteroidota</taxon>
        <taxon>Sphingobacteriia</taxon>
        <taxon>Sphingobacteriales</taxon>
        <taxon>Sphingobacteriaceae</taxon>
        <taxon>Pedobacter</taxon>
    </lineage>
</organism>
<keyword evidence="6" id="KW-1133">Transmembrane helix</keyword>
<gene>
    <name evidence="10" type="ORF">HDE68_000944</name>
</gene>
<evidence type="ECO:0000256" key="7">
    <source>
        <dbReference type="ARBA" id="ARBA00023034"/>
    </source>
</evidence>
<dbReference type="EC" id="2.4.1.-" evidence="10"/>
<dbReference type="GO" id="GO:0012505">
    <property type="term" value="C:endomembrane system"/>
    <property type="evidence" value="ECO:0007669"/>
    <property type="project" value="UniProtKB-SubCell"/>
</dbReference>
<evidence type="ECO:0000313" key="11">
    <source>
        <dbReference type="Proteomes" id="UP000537204"/>
    </source>
</evidence>
<reference evidence="10 11" key="1">
    <citation type="submission" date="2020-08" db="EMBL/GenBank/DDBJ databases">
        <title>Genomic Encyclopedia of Type Strains, Phase IV (KMG-V): Genome sequencing to study the core and pangenomes of soil and plant-associated prokaryotes.</title>
        <authorList>
            <person name="Whitman W."/>
        </authorList>
    </citation>
    <scope>NUCLEOTIDE SEQUENCE [LARGE SCALE GENOMIC DNA]</scope>
    <source>
        <strain evidence="10 11">S3M1</strain>
    </source>
</reference>
<keyword evidence="10" id="KW-0328">Glycosyltransferase</keyword>
<name>A0A7W8ZJ91_9SPHI</name>
<evidence type="ECO:0000256" key="1">
    <source>
        <dbReference type="ARBA" id="ARBA00004394"/>
    </source>
</evidence>
<accession>A0A7W8ZJ91</accession>
<evidence type="ECO:0000256" key="2">
    <source>
        <dbReference type="ARBA" id="ARBA00004606"/>
    </source>
</evidence>
<proteinExistence type="predicted"/>
<keyword evidence="4" id="KW-0812">Transmembrane</keyword>
<dbReference type="GO" id="GO:0000026">
    <property type="term" value="F:alpha-1,2-mannosyltransferase activity"/>
    <property type="evidence" value="ECO:0007669"/>
    <property type="project" value="TreeGrafter"/>
</dbReference>
<dbReference type="PANTHER" id="PTHR31646">
    <property type="entry name" value="ALPHA-1,2-MANNOSYLTRANSFERASE MNN2"/>
    <property type="match status" value="1"/>
</dbReference>
<evidence type="ECO:0000256" key="9">
    <source>
        <dbReference type="ARBA" id="ARBA00037847"/>
    </source>
</evidence>
<dbReference type="InterPro" id="IPR022751">
    <property type="entry name" value="Alpha_mannosyltransferase"/>
</dbReference>
<dbReference type="Proteomes" id="UP000537204">
    <property type="component" value="Unassembled WGS sequence"/>
</dbReference>
<keyword evidence="8" id="KW-0472">Membrane</keyword>
<dbReference type="EMBL" id="JACHCE010000001">
    <property type="protein sequence ID" value="MBB5635059.1"/>
    <property type="molecule type" value="Genomic_DNA"/>
</dbReference>
<dbReference type="PANTHER" id="PTHR31646:SF1">
    <property type="entry name" value="ALPHA-1,2-MANNOSYLTRANSFERASE MNN2"/>
    <property type="match status" value="1"/>
</dbReference>
<evidence type="ECO:0000313" key="10">
    <source>
        <dbReference type="EMBL" id="MBB5635059.1"/>
    </source>
</evidence>
<sequence>MNKEKPDGFDSSGIRFTRYEASEELVRNLKESWQSYVSQDIPAYPGHFSDQGIVICGGGIRYFTCAWVSIHLLRNSGCALPIELWYMDEELNEEVIMELQALNVVCKNVDHYASSPLQGYAIKPFAILNSAFKEVLFIDADNNCLADPTYLFDTEDYKKNGAVFWPDFWKTDIGNPIWKIVDATDYEEYEQESGQILIHKERCWAALNLCMYFNQQRDIYYQFLLGDKDTFKFAWKALQQPYSMIATPVAFCGYAGELNTIPYKGIAMVQHDLQGRILFIHQNLMKWDVVKDDEFLWGKIKKFKPDAKNRLFILEIVKLSKGRQKLVFDIDGDISVENFLEEILEKEKLCLAVLKDLRTSGFYLRFILYLYQTRLRT</sequence>
<dbReference type="GO" id="GO:0016020">
    <property type="term" value="C:membrane"/>
    <property type="evidence" value="ECO:0007669"/>
    <property type="project" value="UniProtKB-SubCell"/>
</dbReference>
<keyword evidence="3 10" id="KW-0808">Transferase</keyword>
<evidence type="ECO:0000256" key="8">
    <source>
        <dbReference type="ARBA" id="ARBA00023136"/>
    </source>
</evidence>